<evidence type="ECO:0000313" key="3">
    <source>
        <dbReference type="Proteomes" id="UP000327493"/>
    </source>
</evidence>
<dbReference type="EMBL" id="VOFY01000020">
    <property type="protein sequence ID" value="KAA8581924.1"/>
    <property type="molecule type" value="Genomic_DNA"/>
</dbReference>
<dbReference type="GO" id="GO:0044458">
    <property type="term" value="P:motile cilium assembly"/>
    <property type="evidence" value="ECO:0007669"/>
    <property type="project" value="TreeGrafter"/>
</dbReference>
<proteinExistence type="predicted"/>
<comment type="caution">
    <text evidence="2">The sequence shown here is derived from an EMBL/GenBank/DDBJ whole genome shotgun (WGS) entry which is preliminary data.</text>
</comment>
<feature type="compositionally biased region" description="Acidic residues" evidence="1">
    <location>
        <begin position="234"/>
        <end position="250"/>
    </location>
</feature>
<feature type="compositionally biased region" description="Polar residues" evidence="1">
    <location>
        <begin position="92"/>
        <end position="104"/>
    </location>
</feature>
<feature type="compositionally biased region" description="Basic residues" evidence="1">
    <location>
        <begin position="255"/>
        <end position="266"/>
    </location>
</feature>
<dbReference type="Proteomes" id="UP000327493">
    <property type="component" value="Chromosome 20"/>
</dbReference>
<accession>A0A5J5CJD0</accession>
<dbReference type="PANTHER" id="PTHR44499:SF1">
    <property type="entry name" value="JOUBERIN"/>
    <property type="match status" value="1"/>
</dbReference>
<feature type="compositionally biased region" description="Polar residues" evidence="1">
    <location>
        <begin position="206"/>
        <end position="215"/>
    </location>
</feature>
<dbReference type="AlphaFoldDB" id="A0A5J5CJD0"/>
<feature type="region of interest" description="Disordered" evidence="1">
    <location>
        <begin position="61"/>
        <end position="281"/>
    </location>
</feature>
<dbReference type="GO" id="GO:0036064">
    <property type="term" value="C:ciliary basal body"/>
    <property type="evidence" value="ECO:0007669"/>
    <property type="project" value="TreeGrafter"/>
</dbReference>
<feature type="compositionally biased region" description="Basic and acidic residues" evidence="1">
    <location>
        <begin position="189"/>
        <end position="203"/>
    </location>
</feature>
<reference evidence="2 3" key="1">
    <citation type="submission" date="2019-08" db="EMBL/GenBank/DDBJ databases">
        <title>A chromosome-level genome assembly, high-density linkage maps, and genome scans reveal the genomic architecture of hybrid incompatibilities underlying speciation via character displacement in darters (Percidae: Etheostominae).</title>
        <authorList>
            <person name="Moran R.L."/>
            <person name="Catchen J.M."/>
            <person name="Fuller R.C."/>
        </authorList>
    </citation>
    <scope>NUCLEOTIDE SEQUENCE [LARGE SCALE GENOMIC DNA]</scope>
    <source>
        <strain evidence="2">EspeVRDwgs_2016</strain>
        <tissue evidence="2">Muscle</tissue>
    </source>
</reference>
<gene>
    <name evidence="2" type="ORF">FQN60_008664</name>
</gene>
<keyword evidence="3" id="KW-1185">Reference proteome</keyword>
<sequence length="579" mass="66657">MPVGESEDRAKTRERFNEVFKKYSDSEKKKLKKKNTESQETIVLQNLKKNLNLEKDIEEDETILQNTYHPEQGSPRYTKNKRREKETAEKVNINNSRNQEDTQTSKSKRKSKRQLPSPPVPEDTTDYIQPDADAFNSVIALDDAAGGKEPKRKSKKGKNKGETETKAENQVEDAEDTLLHEYQQQIAQEEQRTLKKTSAKTEEESVVSQNVSLNNDVGKKKKKKLKSVITQSEVGDEDENADQDADVDNETESKGKKKKTKKKKHVVREESETEAEGPQKPTFDDSLVLGVYIHKTDRLKTDLLISHPMVKIHVVDESTGQYVKKEDCHRPVSSFYEQESVDNILPIMTQPFDFKKNKSIIPEWQEQIIFNERFGYFVQQNDESPRVVLFFEILDFITMEEARASADVDKHTQGFRKIAWAFLKLVGTNGVLNIDSKLRLQLFFPPPRAKRQAKTIEVVEWWRKYPRIKYASTLYVTVKGIKLPEHVDPSIRSMMALQEERGSTSYSDLQNEVTKRSLTQHLDSKLPALRWSRLPGQVCRIPNKSMLTLRGGQLAASRCSSLIPGRYWPLLVLTEILFL</sequence>
<organism evidence="2 3">
    <name type="scientific">Etheostoma spectabile</name>
    <name type="common">orangethroat darter</name>
    <dbReference type="NCBI Taxonomy" id="54343"/>
    <lineage>
        <taxon>Eukaryota</taxon>
        <taxon>Metazoa</taxon>
        <taxon>Chordata</taxon>
        <taxon>Craniata</taxon>
        <taxon>Vertebrata</taxon>
        <taxon>Euteleostomi</taxon>
        <taxon>Actinopterygii</taxon>
        <taxon>Neopterygii</taxon>
        <taxon>Teleostei</taxon>
        <taxon>Neoteleostei</taxon>
        <taxon>Acanthomorphata</taxon>
        <taxon>Eupercaria</taxon>
        <taxon>Perciformes</taxon>
        <taxon>Percoidei</taxon>
        <taxon>Percidae</taxon>
        <taxon>Etheostomatinae</taxon>
        <taxon>Etheostoma</taxon>
    </lineage>
</organism>
<dbReference type="InterPro" id="IPR052803">
    <property type="entry name" value="Cilium-Associated_Jouberin"/>
</dbReference>
<evidence type="ECO:0008006" key="4">
    <source>
        <dbReference type="Google" id="ProtNLM"/>
    </source>
</evidence>
<name>A0A5J5CJD0_9PERO</name>
<feature type="compositionally biased region" description="Basic and acidic residues" evidence="1">
    <location>
        <begin position="159"/>
        <end position="169"/>
    </location>
</feature>
<dbReference type="PANTHER" id="PTHR44499">
    <property type="entry name" value="JOUBERIN"/>
    <property type="match status" value="1"/>
</dbReference>
<evidence type="ECO:0000313" key="2">
    <source>
        <dbReference type="EMBL" id="KAA8581924.1"/>
    </source>
</evidence>
<protein>
    <recommendedName>
        <fullName evidence="4">Abelson helper integration site 1</fullName>
    </recommendedName>
</protein>
<evidence type="ECO:0000256" key="1">
    <source>
        <dbReference type="SAM" id="MobiDB-lite"/>
    </source>
</evidence>